<accession>A0A9J6PC61</accession>
<feature type="transmembrane region" description="Helical" evidence="1">
    <location>
        <begin position="93"/>
        <end position="116"/>
    </location>
</feature>
<evidence type="ECO:0008006" key="4">
    <source>
        <dbReference type="Google" id="ProtNLM"/>
    </source>
</evidence>
<name>A0A9J6PC61_9PROT</name>
<organism evidence="2 3">
    <name type="scientific">Futiania mangrovi</name>
    <dbReference type="NCBI Taxonomy" id="2959716"/>
    <lineage>
        <taxon>Bacteria</taxon>
        <taxon>Pseudomonadati</taxon>
        <taxon>Pseudomonadota</taxon>
        <taxon>Alphaproteobacteria</taxon>
        <taxon>Futianiales</taxon>
        <taxon>Futianiaceae</taxon>
        <taxon>Futiania</taxon>
    </lineage>
</organism>
<evidence type="ECO:0000313" key="3">
    <source>
        <dbReference type="Proteomes" id="UP001055804"/>
    </source>
</evidence>
<feature type="transmembrane region" description="Helical" evidence="1">
    <location>
        <begin position="197"/>
        <end position="222"/>
    </location>
</feature>
<protein>
    <recommendedName>
        <fullName evidence="4">Glycerophosphoryl diester phosphodiesterase membrane domain-containing protein</fullName>
    </recommendedName>
</protein>
<dbReference type="RefSeq" id="WP_269332042.1">
    <property type="nucleotide sequence ID" value="NZ_JAMZFT010000001.1"/>
</dbReference>
<feature type="transmembrane region" description="Helical" evidence="1">
    <location>
        <begin position="54"/>
        <end position="81"/>
    </location>
</feature>
<dbReference type="EMBL" id="JAMZFT010000001">
    <property type="protein sequence ID" value="MCP1336129.1"/>
    <property type="molecule type" value="Genomic_DNA"/>
</dbReference>
<sequence>MAGSFSIGGIIWQSVLTLRRNLTVFLGVSATFVVMSILSRMFVDAVLGSEESAIASNVVGALVNLTISYLATAVLVSATLIDLSGQKPTFNSVLGIAPLAMASALAPAVLMALGVLAGLSVFVLPGLFLATLWYVAIPSAVVERLPGIGALRRSVLLTEGFRWQVFALLIAVSVLVLSVVLASSVIVGASAEAGARIFPIVILGLSQGLVGAFGSITATICYHDLRALKEGVPTARMLGQMGGRGT</sequence>
<reference evidence="2" key="1">
    <citation type="submission" date="2022-06" db="EMBL/GenBank/DDBJ databases">
        <title>Isolation and Genomics of Futiania mangrovii gen. nov., sp. nov., a Rare and Metabolically-versatile member in the Class Alphaproteobacteria.</title>
        <authorList>
            <person name="Liu L."/>
            <person name="Huang W.-C."/>
            <person name="Pan J."/>
            <person name="Li J."/>
            <person name="Huang Y."/>
            <person name="Du H."/>
            <person name="Liu Y."/>
            <person name="Li M."/>
        </authorList>
    </citation>
    <scope>NUCLEOTIDE SEQUENCE</scope>
    <source>
        <strain evidence="2">FT118</strain>
    </source>
</reference>
<keyword evidence="1" id="KW-0812">Transmembrane</keyword>
<evidence type="ECO:0000256" key="1">
    <source>
        <dbReference type="SAM" id="Phobius"/>
    </source>
</evidence>
<evidence type="ECO:0000313" key="2">
    <source>
        <dbReference type="EMBL" id="MCP1336129.1"/>
    </source>
</evidence>
<feature type="transmembrane region" description="Helical" evidence="1">
    <location>
        <begin position="163"/>
        <end position="191"/>
    </location>
</feature>
<keyword evidence="3" id="KW-1185">Reference proteome</keyword>
<keyword evidence="1" id="KW-0472">Membrane</keyword>
<gene>
    <name evidence="2" type="ORF">NJQ99_06910</name>
</gene>
<dbReference type="Proteomes" id="UP001055804">
    <property type="component" value="Unassembled WGS sequence"/>
</dbReference>
<dbReference type="AlphaFoldDB" id="A0A9J6PC61"/>
<comment type="caution">
    <text evidence="2">The sequence shown here is derived from an EMBL/GenBank/DDBJ whole genome shotgun (WGS) entry which is preliminary data.</text>
</comment>
<proteinExistence type="predicted"/>
<feature type="transmembrane region" description="Helical" evidence="1">
    <location>
        <begin position="21"/>
        <end position="42"/>
    </location>
</feature>
<feature type="transmembrane region" description="Helical" evidence="1">
    <location>
        <begin position="122"/>
        <end position="142"/>
    </location>
</feature>
<keyword evidence="1" id="KW-1133">Transmembrane helix</keyword>